<dbReference type="AlphaFoldDB" id="A0A370T9Z7"/>
<feature type="compositionally biased region" description="Basic and acidic residues" evidence="1">
    <location>
        <begin position="7"/>
        <end position="21"/>
    </location>
</feature>
<dbReference type="Proteomes" id="UP000254866">
    <property type="component" value="Unassembled WGS sequence"/>
</dbReference>
<feature type="region of interest" description="Disordered" evidence="1">
    <location>
        <begin position="1"/>
        <end position="47"/>
    </location>
</feature>
<gene>
    <name evidence="2" type="ORF">BP5553_10341</name>
</gene>
<accession>A0A370T9Z7</accession>
<dbReference type="GeneID" id="43603190"/>
<sequence>MGAQKSWELEDLLKEKNRELAEESTDEEEEGELGIANQEEPQAEEEHLLSELNKRVLRKEYKGQLTCIHSPGTLNKLHSQDIYSNLPKTGAVHKKDCITLNKAVQLFNNRGTVSVQQAAGRTSSKRRMEPQREAQAVRAKRTKVASVKAKAIQEGRAGT</sequence>
<dbReference type="EMBL" id="NPIC01000015">
    <property type="protein sequence ID" value="RDL30463.1"/>
    <property type="molecule type" value="Genomic_DNA"/>
</dbReference>
<evidence type="ECO:0000313" key="3">
    <source>
        <dbReference type="Proteomes" id="UP000254866"/>
    </source>
</evidence>
<name>A0A370T9Z7_9HELO</name>
<evidence type="ECO:0000313" key="2">
    <source>
        <dbReference type="EMBL" id="RDL30463.1"/>
    </source>
</evidence>
<keyword evidence="3" id="KW-1185">Reference proteome</keyword>
<protein>
    <submittedName>
        <fullName evidence="2">Uncharacterized protein</fullName>
    </submittedName>
</protein>
<reference evidence="2 3" key="1">
    <citation type="journal article" date="2018" name="IMA Fungus">
        <title>IMA Genome-F 9: Draft genome sequence of Annulohypoxylon stygium, Aspergillus mulundensis, Berkeleyomyces basicola (syn. Thielaviopsis basicola), Ceratocystis smalleyi, two Cercospora beticola strains, Coleophoma cylindrospora, Fusarium fracticaudum, Phialophora cf. hyalina, and Morchella septimelata.</title>
        <authorList>
            <person name="Wingfield B.D."/>
            <person name="Bills G.F."/>
            <person name="Dong Y."/>
            <person name="Huang W."/>
            <person name="Nel W.J."/>
            <person name="Swalarsk-Parry B.S."/>
            <person name="Vaghefi N."/>
            <person name="Wilken P.M."/>
            <person name="An Z."/>
            <person name="de Beer Z.W."/>
            <person name="De Vos L."/>
            <person name="Chen L."/>
            <person name="Duong T.A."/>
            <person name="Gao Y."/>
            <person name="Hammerbacher A."/>
            <person name="Kikkert J.R."/>
            <person name="Li Y."/>
            <person name="Li H."/>
            <person name="Li K."/>
            <person name="Li Q."/>
            <person name="Liu X."/>
            <person name="Ma X."/>
            <person name="Naidoo K."/>
            <person name="Pethybridge S.J."/>
            <person name="Sun J."/>
            <person name="Steenkamp E.T."/>
            <person name="van der Nest M.A."/>
            <person name="van Wyk S."/>
            <person name="Wingfield M.J."/>
            <person name="Xiong C."/>
            <person name="Yue Q."/>
            <person name="Zhang X."/>
        </authorList>
    </citation>
    <scope>NUCLEOTIDE SEQUENCE [LARGE SCALE GENOMIC DNA]</scope>
    <source>
        <strain evidence="2 3">BP 5553</strain>
    </source>
</reference>
<evidence type="ECO:0000256" key="1">
    <source>
        <dbReference type="SAM" id="MobiDB-lite"/>
    </source>
</evidence>
<dbReference type="RefSeq" id="XP_031864988.1">
    <property type="nucleotide sequence ID" value="XM_032018964.1"/>
</dbReference>
<organism evidence="2 3">
    <name type="scientific">Venustampulla echinocandica</name>
    <dbReference type="NCBI Taxonomy" id="2656787"/>
    <lineage>
        <taxon>Eukaryota</taxon>
        <taxon>Fungi</taxon>
        <taxon>Dikarya</taxon>
        <taxon>Ascomycota</taxon>
        <taxon>Pezizomycotina</taxon>
        <taxon>Leotiomycetes</taxon>
        <taxon>Helotiales</taxon>
        <taxon>Pleuroascaceae</taxon>
        <taxon>Venustampulla</taxon>
    </lineage>
</organism>
<feature type="region of interest" description="Disordered" evidence="1">
    <location>
        <begin position="120"/>
        <end position="142"/>
    </location>
</feature>
<proteinExistence type="predicted"/>
<comment type="caution">
    <text evidence="2">The sequence shown here is derived from an EMBL/GenBank/DDBJ whole genome shotgun (WGS) entry which is preliminary data.</text>
</comment>
<feature type="compositionally biased region" description="Acidic residues" evidence="1">
    <location>
        <begin position="22"/>
        <end position="32"/>
    </location>
</feature>